<dbReference type="EMBL" id="BLAB01000001">
    <property type="protein sequence ID" value="GER94120.1"/>
    <property type="molecule type" value="Genomic_DNA"/>
</dbReference>
<dbReference type="AlphaFoldDB" id="A0A5J4L5G0"/>
<name>A0A5J4L5G0_9ZZZZ</name>
<comment type="caution">
    <text evidence="1">The sequence shown here is derived from an EMBL/GenBank/DDBJ whole genome shotgun (WGS) entry which is preliminary data.</text>
</comment>
<reference evidence="1" key="1">
    <citation type="submission" date="2019-10" db="EMBL/GenBank/DDBJ databases">
        <title>Metagenomic sequencing of thiosulfate-disproportionating enrichment culture.</title>
        <authorList>
            <person name="Umezawa K."/>
            <person name="Kojima H."/>
            <person name="Fukui M."/>
        </authorList>
    </citation>
    <scope>NUCLEOTIDE SEQUENCE</scope>
    <source>
        <strain evidence="1">45J</strain>
    </source>
</reference>
<protein>
    <submittedName>
        <fullName evidence="1">Uncharacterized protein</fullName>
    </submittedName>
</protein>
<proteinExistence type="predicted"/>
<evidence type="ECO:0000313" key="1">
    <source>
        <dbReference type="EMBL" id="GER94120.1"/>
    </source>
</evidence>
<accession>A0A5J4L5G0</accession>
<gene>
    <name evidence="1" type="ORF">A45J_1878</name>
</gene>
<organism evidence="1">
    <name type="scientific">hot springs metagenome</name>
    <dbReference type="NCBI Taxonomy" id="433727"/>
    <lineage>
        <taxon>unclassified sequences</taxon>
        <taxon>metagenomes</taxon>
        <taxon>ecological metagenomes</taxon>
    </lineage>
</organism>
<sequence>MDYEFRETHKNKIRIGGEVVKDLKVSRCRGVNAFIYHGLDKIPLNK</sequence>